<dbReference type="EMBL" id="WNTK01000011">
    <property type="protein sequence ID" value="KAG9476156.1"/>
    <property type="molecule type" value="Genomic_DNA"/>
</dbReference>
<name>A0A8J6EWS6_ELECQ</name>
<accession>A0A8J6EWS6</accession>
<evidence type="ECO:0000313" key="2">
    <source>
        <dbReference type="Proteomes" id="UP000770717"/>
    </source>
</evidence>
<evidence type="ECO:0000313" key="1">
    <source>
        <dbReference type="EMBL" id="KAG9476156.1"/>
    </source>
</evidence>
<organism evidence="1 2">
    <name type="scientific">Eleutherodactylus coqui</name>
    <name type="common">Puerto Rican coqui</name>
    <dbReference type="NCBI Taxonomy" id="57060"/>
    <lineage>
        <taxon>Eukaryota</taxon>
        <taxon>Metazoa</taxon>
        <taxon>Chordata</taxon>
        <taxon>Craniata</taxon>
        <taxon>Vertebrata</taxon>
        <taxon>Euteleostomi</taxon>
        <taxon>Amphibia</taxon>
        <taxon>Batrachia</taxon>
        <taxon>Anura</taxon>
        <taxon>Neobatrachia</taxon>
        <taxon>Hyloidea</taxon>
        <taxon>Eleutherodactylidae</taxon>
        <taxon>Eleutherodactylinae</taxon>
        <taxon>Eleutherodactylus</taxon>
        <taxon>Eleutherodactylus</taxon>
    </lineage>
</organism>
<proteinExistence type="predicted"/>
<keyword evidence="2" id="KW-1185">Reference proteome</keyword>
<reference evidence="1" key="1">
    <citation type="thesis" date="2020" institute="ProQuest LLC" country="789 East Eisenhower Parkway, Ann Arbor, MI, USA">
        <title>Comparative Genomics and Chromosome Evolution.</title>
        <authorList>
            <person name="Mudd A.B."/>
        </authorList>
    </citation>
    <scope>NUCLEOTIDE SEQUENCE</scope>
    <source>
        <strain evidence="1">HN-11 Male</strain>
        <tissue evidence="1">Kidney and liver</tissue>
    </source>
</reference>
<protein>
    <submittedName>
        <fullName evidence="1">Uncharacterized protein</fullName>
    </submittedName>
</protein>
<dbReference type="AlphaFoldDB" id="A0A8J6EWS6"/>
<comment type="caution">
    <text evidence="1">The sequence shown here is derived from an EMBL/GenBank/DDBJ whole genome shotgun (WGS) entry which is preliminary data.</text>
</comment>
<sequence length="88" mass="10017">MSQILQSRYLFLIHVPTEPTSNLNSSIGCEQSSVWLLYCTIYLPDKQILQPIFLQKTITNLLFLAVHVSTDITKLTMSQLEVLFLAAM</sequence>
<dbReference type="Proteomes" id="UP000770717">
    <property type="component" value="Unassembled WGS sequence"/>
</dbReference>
<gene>
    <name evidence="1" type="ORF">GDO78_002964</name>
</gene>